<dbReference type="EMBL" id="CP015079">
    <property type="protein sequence ID" value="ANH38411.1"/>
    <property type="molecule type" value="Genomic_DNA"/>
</dbReference>
<dbReference type="GO" id="GO:0004497">
    <property type="term" value="F:monooxygenase activity"/>
    <property type="evidence" value="ECO:0007669"/>
    <property type="project" value="UniProtKB-ARBA"/>
</dbReference>
<dbReference type="PROSITE" id="PS51296">
    <property type="entry name" value="RIESKE"/>
    <property type="match status" value="1"/>
</dbReference>
<dbReference type="PANTHER" id="PTHR13847">
    <property type="entry name" value="SARCOSINE DEHYDROGENASE-RELATED"/>
    <property type="match status" value="1"/>
</dbReference>
<dbReference type="InterPro" id="IPR017941">
    <property type="entry name" value="Rieske_2Fe-2S"/>
</dbReference>
<gene>
    <name evidence="8" type="primary">petC1_1</name>
    <name evidence="8" type="ORF">I601_1982</name>
</gene>
<evidence type="ECO:0000256" key="1">
    <source>
        <dbReference type="ARBA" id="ARBA00022714"/>
    </source>
</evidence>
<feature type="region of interest" description="Disordered" evidence="6">
    <location>
        <begin position="1"/>
        <end position="27"/>
    </location>
</feature>
<dbReference type="Pfam" id="PF00355">
    <property type="entry name" value="Rieske"/>
    <property type="match status" value="1"/>
</dbReference>
<accession>A0A1A9GLQ3</accession>
<reference evidence="8 9" key="1">
    <citation type="submission" date="2016-03" db="EMBL/GenBank/DDBJ databases">
        <title>Complete genome sequence of a soil Actinobacterium, Nocardioides dokdonensis FR1436.</title>
        <authorList>
            <person name="Kwon S.-K."/>
            <person name="Kim K."/>
            <person name="Kim J.F."/>
        </authorList>
    </citation>
    <scope>NUCLEOTIDE SEQUENCE [LARGE SCALE GENOMIC DNA]</scope>
    <source>
        <strain evidence="8 9">FR1436</strain>
    </source>
</reference>
<protein>
    <submittedName>
        <fullName evidence="8">Cytochrome b6-f complex iron-sulfur subunit 1</fullName>
        <ecNumber evidence="8">1.10.9.1</ecNumber>
    </submittedName>
</protein>
<dbReference type="GO" id="GO:0005737">
    <property type="term" value="C:cytoplasm"/>
    <property type="evidence" value="ECO:0007669"/>
    <property type="project" value="TreeGrafter"/>
</dbReference>
<keyword evidence="2" id="KW-0479">Metal-binding</keyword>
<dbReference type="PRINTS" id="PR00162">
    <property type="entry name" value="RIESKE"/>
</dbReference>
<dbReference type="InterPro" id="IPR036188">
    <property type="entry name" value="FAD/NAD-bd_sf"/>
</dbReference>
<keyword evidence="9" id="KW-1185">Reference proteome</keyword>
<dbReference type="EC" id="1.10.9.1" evidence="8"/>
<dbReference type="PANTHER" id="PTHR13847:SF274">
    <property type="entry name" value="RIESKE 2FE-2S IRON-SULFUR PROTEIN YHFW-RELATED"/>
    <property type="match status" value="1"/>
</dbReference>
<dbReference type="SUPFAM" id="SSF51905">
    <property type="entry name" value="FAD/NAD(P)-binding domain"/>
    <property type="match status" value="1"/>
</dbReference>
<evidence type="ECO:0000256" key="3">
    <source>
        <dbReference type="ARBA" id="ARBA00023004"/>
    </source>
</evidence>
<keyword evidence="1" id="KW-0001">2Fe-2S</keyword>
<dbReference type="Pfam" id="PF01266">
    <property type="entry name" value="DAO"/>
    <property type="match status" value="1"/>
</dbReference>
<dbReference type="InterPro" id="IPR006076">
    <property type="entry name" value="FAD-dep_OxRdtase"/>
</dbReference>
<dbReference type="Gene3D" id="2.102.10.10">
    <property type="entry name" value="Rieske [2Fe-2S] iron-sulphur domain"/>
    <property type="match status" value="1"/>
</dbReference>
<evidence type="ECO:0000313" key="9">
    <source>
        <dbReference type="Proteomes" id="UP000077868"/>
    </source>
</evidence>
<dbReference type="Gene3D" id="3.50.50.60">
    <property type="entry name" value="FAD/NAD(P)-binding domain"/>
    <property type="match status" value="1"/>
</dbReference>
<dbReference type="AlphaFoldDB" id="A0A1A9GLQ3"/>
<dbReference type="PATRIC" id="fig|1300347.3.peg.1982"/>
<proteinExistence type="predicted"/>
<evidence type="ECO:0000259" key="7">
    <source>
        <dbReference type="PROSITE" id="PS51296"/>
    </source>
</evidence>
<dbReference type="GO" id="GO:0046872">
    <property type="term" value="F:metal ion binding"/>
    <property type="evidence" value="ECO:0007669"/>
    <property type="project" value="UniProtKB-KW"/>
</dbReference>
<dbReference type="GO" id="GO:0051537">
    <property type="term" value="F:2 iron, 2 sulfur cluster binding"/>
    <property type="evidence" value="ECO:0007669"/>
    <property type="project" value="UniProtKB-KW"/>
</dbReference>
<keyword evidence="5" id="KW-1015">Disulfide bond</keyword>
<dbReference type="SUPFAM" id="SSF50022">
    <property type="entry name" value="ISP domain"/>
    <property type="match status" value="1"/>
</dbReference>
<dbReference type="RefSeq" id="WP_169834686.1">
    <property type="nucleotide sequence ID" value="NZ_CP015079.1"/>
</dbReference>
<dbReference type="GO" id="GO:0016020">
    <property type="term" value="C:membrane"/>
    <property type="evidence" value="ECO:0007669"/>
    <property type="project" value="InterPro"/>
</dbReference>
<dbReference type="GO" id="GO:0016705">
    <property type="term" value="F:oxidoreductase activity, acting on paired donors, with incorporation or reduction of molecular oxygen"/>
    <property type="evidence" value="ECO:0007669"/>
    <property type="project" value="UniProtKB-ARBA"/>
</dbReference>
<keyword evidence="8" id="KW-0560">Oxidoreductase</keyword>
<feature type="domain" description="Rieske" evidence="7">
    <location>
        <begin position="433"/>
        <end position="482"/>
    </location>
</feature>
<dbReference type="Proteomes" id="UP000077868">
    <property type="component" value="Chromosome"/>
</dbReference>
<dbReference type="InterPro" id="IPR005805">
    <property type="entry name" value="Rieske_Fe-S_prot_C"/>
</dbReference>
<name>A0A1A9GLQ3_9ACTN</name>
<dbReference type="Gene3D" id="3.30.9.10">
    <property type="entry name" value="D-Amino Acid Oxidase, subunit A, domain 2"/>
    <property type="match status" value="1"/>
</dbReference>
<dbReference type="KEGG" id="ndk:I601_1982"/>
<evidence type="ECO:0000256" key="2">
    <source>
        <dbReference type="ARBA" id="ARBA00022723"/>
    </source>
</evidence>
<organism evidence="8 9">
    <name type="scientific">Nocardioides dokdonensis FR1436</name>
    <dbReference type="NCBI Taxonomy" id="1300347"/>
    <lineage>
        <taxon>Bacteria</taxon>
        <taxon>Bacillati</taxon>
        <taxon>Actinomycetota</taxon>
        <taxon>Actinomycetes</taxon>
        <taxon>Propionibacteriales</taxon>
        <taxon>Nocardioidaceae</taxon>
        <taxon>Nocardioides</taxon>
    </lineage>
</organism>
<dbReference type="InterPro" id="IPR036922">
    <property type="entry name" value="Rieske_2Fe-2S_sf"/>
</dbReference>
<evidence type="ECO:0000313" key="8">
    <source>
        <dbReference type="EMBL" id="ANH38411.1"/>
    </source>
</evidence>
<keyword evidence="3" id="KW-0408">Iron</keyword>
<sequence length="496" mass="52533">MSAQSVWWQRRGDPPTQPEGPDSPGPDEVFDAVVVGAGVTGLATALELVRAGRSVLVVEARHPGAVTSGRTTGKVSALQGTTLSELRRKHGDSARVPAYVDSSLAALDWVAAFCEEHRVATSRRDALTYAASRDEVPTVREEHEAALSLGLPVRYETAPDLPVPAHAATVLPDQLQLDPVELVLAMLEQVRSGGGRLLTGRRVQRLRQRGEVVHVLGEDGLDVRGRHVVLATGAPVVDRRMHFARLTAQRSYLMAFSHPDPPEVMALSAGSPGRSWRGGELDGRRLLLVGGEGHETGRGPRESSRVDRLREWSQEHFPDAVELGAWSAQDYMSLDGLPLVGGLGGPSSSVSVATGYRKWGLTSGIAAGIALAGAQTGSPAPWADELYTRLPRLRDLPAFLGVQAGVTLGEVGALASGVRRPPSRAAVEAGGCAALPVCTHLGGTLRWNDHEQTYDCPLHGSRFSADGEVLEGPATRSLARVPALPRLPGTGGRSST</sequence>
<keyword evidence="4" id="KW-0411">Iron-sulfur</keyword>
<evidence type="ECO:0000256" key="4">
    <source>
        <dbReference type="ARBA" id="ARBA00023014"/>
    </source>
</evidence>
<dbReference type="STRING" id="1300347.I601_1982"/>
<evidence type="ECO:0000256" key="6">
    <source>
        <dbReference type="SAM" id="MobiDB-lite"/>
    </source>
</evidence>
<feature type="compositionally biased region" description="Pro residues" evidence="6">
    <location>
        <begin position="15"/>
        <end position="24"/>
    </location>
</feature>
<evidence type="ECO:0000256" key="5">
    <source>
        <dbReference type="ARBA" id="ARBA00023157"/>
    </source>
</evidence>